<evidence type="ECO:0000313" key="3">
    <source>
        <dbReference type="Proteomes" id="UP000828390"/>
    </source>
</evidence>
<dbReference type="Proteomes" id="UP000828390">
    <property type="component" value="Unassembled WGS sequence"/>
</dbReference>
<name>A0A9D4MW59_DREPO</name>
<reference evidence="2" key="2">
    <citation type="submission" date="2020-11" db="EMBL/GenBank/DDBJ databases">
        <authorList>
            <person name="McCartney M.A."/>
            <person name="Auch B."/>
            <person name="Kono T."/>
            <person name="Mallez S."/>
            <person name="Becker A."/>
            <person name="Gohl D.M."/>
            <person name="Silverstein K.A.T."/>
            <person name="Koren S."/>
            <person name="Bechman K.B."/>
            <person name="Herman A."/>
            <person name="Abrahante J.E."/>
            <person name="Garbe J."/>
        </authorList>
    </citation>
    <scope>NUCLEOTIDE SEQUENCE</scope>
    <source>
        <strain evidence="2">Duluth1</strain>
        <tissue evidence="2">Whole animal</tissue>
    </source>
</reference>
<dbReference type="AlphaFoldDB" id="A0A9D4MW59"/>
<organism evidence="2 3">
    <name type="scientific">Dreissena polymorpha</name>
    <name type="common">Zebra mussel</name>
    <name type="synonym">Mytilus polymorpha</name>
    <dbReference type="NCBI Taxonomy" id="45954"/>
    <lineage>
        <taxon>Eukaryota</taxon>
        <taxon>Metazoa</taxon>
        <taxon>Spiralia</taxon>
        <taxon>Lophotrochozoa</taxon>
        <taxon>Mollusca</taxon>
        <taxon>Bivalvia</taxon>
        <taxon>Autobranchia</taxon>
        <taxon>Heteroconchia</taxon>
        <taxon>Euheterodonta</taxon>
        <taxon>Imparidentia</taxon>
        <taxon>Neoheterodontei</taxon>
        <taxon>Myida</taxon>
        <taxon>Dreissenoidea</taxon>
        <taxon>Dreissenidae</taxon>
        <taxon>Dreissena</taxon>
    </lineage>
</organism>
<feature type="compositionally biased region" description="Polar residues" evidence="1">
    <location>
        <begin position="57"/>
        <end position="78"/>
    </location>
</feature>
<comment type="caution">
    <text evidence="2">The sequence shown here is derived from an EMBL/GenBank/DDBJ whole genome shotgun (WGS) entry which is preliminary data.</text>
</comment>
<gene>
    <name evidence="2" type="ORF">DPMN_009009</name>
</gene>
<keyword evidence="3" id="KW-1185">Reference proteome</keyword>
<dbReference type="EMBL" id="JAIWYP010000001">
    <property type="protein sequence ID" value="KAH3885022.1"/>
    <property type="molecule type" value="Genomic_DNA"/>
</dbReference>
<sequence>MQPLDKGVFDPLKNQWYKTVRKHKEKYKKSKEEGINVQGVSPGYDTYVMLKSRASYEETTVESSNIEHSSNTPGSVSQETEDANLPTPLVQEE</sequence>
<evidence type="ECO:0000256" key="1">
    <source>
        <dbReference type="SAM" id="MobiDB-lite"/>
    </source>
</evidence>
<accession>A0A9D4MW59</accession>
<evidence type="ECO:0000313" key="2">
    <source>
        <dbReference type="EMBL" id="KAH3885022.1"/>
    </source>
</evidence>
<proteinExistence type="predicted"/>
<protein>
    <submittedName>
        <fullName evidence="2">Uncharacterized protein</fullName>
    </submittedName>
</protein>
<reference evidence="2" key="1">
    <citation type="journal article" date="2019" name="bioRxiv">
        <title>The Genome of the Zebra Mussel, Dreissena polymorpha: A Resource for Invasive Species Research.</title>
        <authorList>
            <person name="McCartney M.A."/>
            <person name="Auch B."/>
            <person name="Kono T."/>
            <person name="Mallez S."/>
            <person name="Zhang Y."/>
            <person name="Obille A."/>
            <person name="Becker A."/>
            <person name="Abrahante J.E."/>
            <person name="Garbe J."/>
            <person name="Badalamenti J.P."/>
            <person name="Herman A."/>
            <person name="Mangelson H."/>
            <person name="Liachko I."/>
            <person name="Sullivan S."/>
            <person name="Sone E.D."/>
            <person name="Koren S."/>
            <person name="Silverstein K.A.T."/>
            <person name="Beckman K.B."/>
            <person name="Gohl D.M."/>
        </authorList>
    </citation>
    <scope>NUCLEOTIDE SEQUENCE</scope>
    <source>
        <strain evidence="2">Duluth1</strain>
        <tissue evidence="2">Whole animal</tissue>
    </source>
</reference>
<feature type="region of interest" description="Disordered" evidence="1">
    <location>
        <begin position="55"/>
        <end position="93"/>
    </location>
</feature>